<dbReference type="PROSITE" id="PS00136">
    <property type="entry name" value="SUBTILASE_ASP"/>
    <property type="match status" value="1"/>
</dbReference>
<feature type="signal peptide" evidence="8">
    <location>
        <begin position="1"/>
        <end position="19"/>
    </location>
</feature>
<evidence type="ECO:0000256" key="1">
    <source>
        <dbReference type="ARBA" id="ARBA00011073"/>
    </source>
</evidence>
<keyword evidence="8" id="KW-0732">Signal</keyword>
<evidence type="ECO:0000313" key="10">
    <source>
        <dbReference type="EMBL" id="CAD5124906.1"/>
    </source>
</evidence>
<dbReference type="PROSITE" id="PS00137">
    <property type="entry name" value="SUBTILASE_HIS"/>
    <property type="match status" value="1"/>
</dbReference>
<dbReference type="InterPro" id="IPR050131">
    <property type="entry name" value="Peptidase_S8_subtilisin-like"/>
</dbReference>
<keyword evidence="3 5" id="KW-0378">Hydrolase</keyword>
<dbReference type="OrthoDB" id="206201at2759"/>
<dbReference type="PROSITE" id="PS00138">
    <property type="entry name" value="SUBTILASE_SER"/>
    <property type="match status" value="1"/>
</dbReference>
<protein>
    <submittedName>
        <fullName evidence="10">DgyrCDS13155</fullName>
    </submittedName>
</protein>
<dbReference type="PRINTS" id="PR00723">
    <property type="entry name" value="SUBTILISIN"/>
</dbReference>
<dbReference type="InterPro" id="IPR034193">
    <property type="entry name" value="PCSK9_ProteinaseK-like"/>
</dbReference>
<dbReference type="InterPro" id="IPR000209">
    <property type="entry name" value="Peptidase_S8/S53_dom"/>
</dbReference>
<keyword evidence="11" id="KW-1185">Reference proteome</keyword>
<dbReference type="EMBL" id="CAJFCJ010000024">
    <property type="protein sequence ID" value="CAD5124906.1"/>
    <property type="molecule type" value="Genomic_DNA"/>
</dbReference>
<dbReference type="FunFam" id="3.40.50.200:FF:000007">
    <property type="entry name" value="Subtilisin-like serine protease"/>
    <property type="match status" value="1"/>
</dbReference>
<feature type="chain" id="PRO_5029834267" evidence="8">
    <location>
        <begin position="20"/>
        <end position="468"/>
    </location>
</feature>
<feature type="active site" description="Charge relay system" evidence="5">
    <location>
        <position position="374"/>
    </location>
</feature>
<dbReference type="GO" id="GO:0004252">
    <property type="term" value="F:serine-type endopeptidase activity"/>
    <property type="evidence" value="ECO:0007669"/>
    <property type="project" value="UniProtKB-UniRule"/>
</dbReference>
<dbReference type="InterPro" id="IPR015500">
    <property type="entry name" value="Peptidase_S8_subtilisin-rel"/>
</dbReference>
<gene>
    <name evidence="10" type="ORF">DGYR_LOCUS12379</name>
</gene>
<dbReference type="GO" id="GO:0006508">
    <property type="term" value="P:proteolysis"/>
    <property type="evidence" value="ECO:0007669"/>
    <property type="project" value="UniProtKB-KW"/>
</dbReference>
<dbReference type="InterPro" id="IPR036852">
    <property type="entry name" value="Peptidase_S8/S53_dom_sf"/>
</dbReference>
<keyword evidence="7" id="KW-0472">Membrane</keyword>
<evidence type="ECO:0000259" key="9">
    <source>
        <dbReference type="Pfam" id="PF00082"/>
    </source>
</evidence>
<evidence type="ECO:0000313" key="11">
    <source>
        <dbReference type="Proteomes" id="UP000549394"/>
    </source>
</evidence>
<proteinExistence type="inferred from homology"/>
<keyword evidence="7" id="KW-1133">Transmembrane helix</keyword>
<dbReference type="InterPro" id="IPR023827">
    <property type="entry name" value="Peptidase_S8_Asp-AS"/>
</dbReference>
<dbReference type="InterPro" id="IPR022398">
    <property type="entry name" value="Peptidase_S8_His-AS"/>
</dbReference>
<evidence type="ECO:0000256" key="7">
    <source>
        <dbReference type="SAM" id="Phobius"/>
    </source>
</evidence>
<dbReference type="Gene3D" id="3.40.50.200">
    <property type="entry name" value="Peptidase S8/S53 domain"/>
    <property type="match status" value="1"/>
</dbReference>
<feature type="active site" description="Charge relay system" evidence="5">
    <location>
        <position position="176"/>
    </location>
</feature>
<evidence type="ECO:0000256" key="2">
    <source>
        <dbReference type="ARBA" id="ARBA00022670"/>
    </source>
</evidence>
<comment type="similarity">
    <text evidence="1 5 6">Belongs to the peptidase S8 family.</text>
</comment>
<evidence type="ECO:0000256" key="3">
    <source>
        <dbReference type="ARBA" id="ARBA00022801"/>
    </source>
</evidence>
<sequence>MKALSLIFLVFVSFTFIHCKIAPLYKAKTPLVRSTLSNGYNYVRNYIIVLKRDKLINNLLGEVAYTFSREYHFQPNFTFSLGDFGGYVIEERVVQDYLSLIRNLDVVEYIEEDAEIQAYVPTTSKPQADCIHQKSGEELWGLSRISRHASPSSFQGSSYRYSNVDSGKGVTIYVVDSGVNINHDDFGTQASQGFTATWLHNLEGPEDKNGHGTHVAGIAAGSKHGVAKEASVVAVKVLNSEGAGQLANLIEGIDWMVDDFKKKKSANKKAKAVANLSLGLSASGQSVTLERCLREAVNLGIPVAVAAGNDRSDACYWSPARMNEVITVGATDKADRISHFSNYGSCLDIFAPGESIKSTYHTTNTATNTLQGTSMASPFVAGVMARYLSYHDESIKPAKVYEWLLSVSSQDTIDFRYSYIKQSSPNKMLYMGCGGDLSASYSPRLIPTVFLMMLSLINYYFVVGNVKE</sequence>
<dbReference type="SUPFAM" id="SSF52743">
    <property type="entry name" value="Subtilisin-like"/>
    <property type="match status" value="1"/>
</dbReference>
<evidence type="ECO:0000256" key="5">
    <source>
        <dbReference type="PROSITE-ProRule" id="PRU01240"/>
    </source>
</evidence>
<evidence type="ECO:0000256" key="8">
    <source>
        <dbReference type="SAM" id="SignalP"/>
    </source>
</evidence>
<organism evidence="10 11">
    <name type="scientific">Dimorphilus gyrociliatus</name>
    <dbReference type="NCBI Taxonomy" id="2664684"/>
    <lineage>
        <taxon>Eukaryota</taxon>
        <taxon>Metazoa</taxon>
        <taxon>Spiralia</taxon>
        <taxon>Lophotrochozoa</taxon>
        <taxon>Annelida</taxon>
        <taxon>Polychaeta</taxon>
        <taxon>Polychaeta incertae sedis</taxon>
        <taxon>Dinophilidae</taxon>
        <taxon>Dimorphilus</taxon>
    </lineage>
</organism>
<dbReference type="PANTHER" id="PTHR43806:SF11">
    <property type="entry name" value="CEREVISIN-RELATED"/>
    <property type="match status" value="1"/>
</dbReference>
<keyword evidence="2 5" id="KW-0645">Protease</keyword>
<dbReference type="Proteomes" id="UP000549394">
    <property type="component" value="Unassembled WGS sequence"/>
</dbReference>
<comment type="caution">
    <text evidence="10">The sequence shown here is derived from an EMBL/GenBank/DDBJ whole genome shotgun (WGS) entry which is preliminary data.</text>
</comment>
<dbReference type="CDD" id="cd04077">
    <property type="entry name" value="Peptidases_S8_PCSK9_ProteinaseK_like"/>
    <property type="match status" value="1"/>
</dbReference>
<accession>A0A7I8W9W8</accession>
<evidence type="ECO:0000256" key="4">
    <source>
        <dbReference type="ARBA" id="ARBA00022825"/>
    </source>
</evidence>
<evidence type="ECO:0000256" key="6">
    <source>
        <dbReference type="RuleBase" id="RU003355"/>
    </source>
</evidence>
<dbReference type="PANTHER" id="PTHR43806">
    <property type="entry name" value="PEPTIDASE S8"/>
    <property type="match status" value="1"/>
</dbReference>
<dbReference type="AlphaFoldDB" id="A0A7I8W9W8"/>
<dbReference type="InterPro" id="IPR023828">
    <property type="entry name" value="Peptidase_S8_Ser-AS"/>
</dbReference>
<keyword evidence="4 5" id="KW-0720">Serine protease</keyword>
<dbReference type="Pfam" id="PF00082">
    <property type="entry name" value="Peptidase_S8"/>
    <property type="match status" value="1"/>
</dbReference>
<feature type="transmembrane region" description="Helical" evidence="7">
    <location>
        <begin position="445"/>
        <end position="463"/>
    </location>
</feature>
<reference evidence="10 11" key="1">
    <citation type="submission" date="2020-08" db="EMBL/GenBank/DDBJ databases">
        <authorList>
            <person name="Hejnol A."/>
        </authorList>
    </citation>
    <scope>NUCLEOTIDE SEQUENCE [LARGE SCALE GENOMIC DNA]</scope>
</reference>
<feature type="active site" description="Charge relay system" evidence="5">
    <location>
        <position position="211"/>
    </location>
</feature>
<keyword evidence="7" id="KW-0812">Transmembrane</keyword>
<dbReference type="PROSITE" id="PS51892">
    <property type="entry name" value="SUBTILASE"/>
    <property type="match status" value="1"/>
</dbReference>
<name>A0A7I8W9W8_9ANNE</name>
<feature type="domain" description="Peptidase S8/S53" evidence="9">
    <location>
        <begin position="167"/>
        <end position="414"/>
    </location>
</feature>
<dbReference type="GO" id="GO:0005615">
    <property type="term" value="C:extracellular space"/>
    <property type="evidence" value="ECO:0007669"/>
    <property type="project" value="TreeGrafter"/>
</dbReference>